<evidence type="ECO:0000313" key="3">
    <source>
        <dbReference type="Proteomes" id="UP000028547"/>
    </source>
</evidence>
<dbReference type="Gene3D" id="3.30.700.10">
    <property type="entry name" value="Glycoprotein, Type 4 Pilin"/>
    <property type="match status" value="1"/>
</dbReference>
<dbReference type="Pfam" id="PF07963">
    <property type="entry name" value="N_methyl"/>
    <property type="match status" value="1"/>
</dbReference>
<dbReference type="Proteomes" id="UP000028547">
    <property type="component" value="Unassembled WGS sequence"/>
</dbReference>
<evidence type="ECO:0008006" key="4">
    <source>
        <dbReference type="Google" id="ProtNLM"/>
    </source>
</evidence>
<evidence type="ECO:0000313" key="2">
    <source>
        <dbReference type="EMBL" id="KFA87249.1"/>
    </source>
</evidence>
<proteinExistence type="predicted"/>
<feature type="transmembrane region" description="Helical" evidence="1">
    <location>
        <begin position="12"/>
        <end position="34"/>
    </location>
</feature>
<gene>
    <name evidence="2" type="ORF">Q664_49185</name>
</gene>
<comment type="caution">
    <text evidence="2">The sequence shown here is derived from an EMBL/GenBank/DDBJ whole genome shotgun (WGS) entry which is preliminary data.</text>
</comment>
<protein>
    <recommendedName>
        <fullName evidence="4">Prepilin-type N-terminal cleavage/methylation domain-containing protein</fullName>
    </recommendedName>
</protein>
<keyword evidence="1" id="KW-0812">Transmembrane</keyword>
<accession>A0A084SFL4</accession>
<dbReference type="NCBIfam" id="TIGR02532">
    <property type="entry name" value="IV_pilin_GFxxxE"/>
    <property type="match status" value="1"/>
</dbReference>
<name>A0A084SFL4_9BACT</name>
<dbReference type="PROSITE" id="PS00409">
    <property type="entry name" value="PROKAR_NTER_METHYL"/>
    <property type="match status" value="1"/>
</dbReference>
<dbReference type="InterPro" id="IPR012902">
    <property type="entry name" value="N_methyl_site"/>
</dbReference>
<organism evidence="2 3">
    <name type="scientific">Archangium violaceum Cb vi76</name>
    <dbReference type="NCBI Taxonomy" id="1406225"/>
    <lineage>
        <taxon>Bacteria</taxon>
        <taxon>Pseudomonadati</taxon>
        <taxon>Myxococcota</taxon>
        <taxon>Myxococcia</taxon>
        <taxon>Myxococcales</taxon>
        <taxon>Cystobacterineae</taxon>
        <taxon>Archangiaceae</taxon>
        <taxon>Archangium</taxon>
    </lineage>
</organism>
<sequence length="220" mass="22799">MSARSRPAGFTLVEILIVVAIVGVLTALASLAVFHGTTRVRVSNAAFEVGALYTAAQMRATSMGVPHYVVFHDDGSEFGVYLLERADAVGPFNWSREDVLDAASVGGIRHEQLRLSNEGGLGFLDMSAPRSEPRALPAPFSAIPLTPSGPGRLLGGCTFCTEGTGGARGVLRFSPDGTVRVMTGGSDAGGVIAFAPESGGQDSPPRWVVIAAPAGAIRVY</sequence>
<dbReference type="RefSeq" id="WP_043413030.1">
    <property type="nucleotide sequence ID" value="NZ_JPMI01000390.1"/>
</dbReference>
<reference evidence="2 3" key="1">
    <citation type="submission" date="2014-07" db="EMBL/GenBank/DDBJ databases">
        <title>Draft Genome Sequence of Gephyronic Acid Producer, Cystobacter violaceus Strain Cb vi76.</title>
        <authorList>
            <person name="Stevens D.C."/>
            <person name="Young J."/>
            <person name="Carmichael R."/>
            <person name="Tan J."/>
            <person name="Taylor R.E."/>
        </authorList>
    </citation>
    <scope>NUCLEOTIDE SEQUENCE [LARGE SCALE GENOMIC DNA]</scope>
    <source>
        <strain evidence="2 3">Cb vi76</strain>
    </source>
</reference>
<dbReference type="AlphaFoldDB" id="A0A084SFL4"/>
<evidence type="ECO:0000256" key="1">
    <source>
        <dbReference type="SAM" id="Phobius"/>
    </source>
</evidence>
<keyword evidence="1" id="KW-0472">Membrane</keyword>
<dbReference type="SUPFAM" id="SSF54523">
    <property type="entry name" value="Pili subunits"/>
    <property type="match status" value="1"/>
</dbReference>
<dbReference type="InterPro" id="IPR045584">
    <property type="entry name" value="Pilin-like"/>
</dbReference>
<dbReference type="EMBL" id="JPMI01000390">
    <property type="protein sequence ID" value="KFA87249.1"/>
    <property type="molecule type" value="Genomic_DNA"/>
</dbReference>
<keyword evidence="1" id="KW-1133">Transmembrane helix</keyword>